<feature type="compositionally biased region" description="Polar residues" evidence="1">
    <location>
        <begin position="15"/>
        <end position="25"/>
    </location>
</feature>
<evidence type="ECO:0000313" key="4">
    <source>
        <dbReference type="EMBL" id="KAK6515581.1"/>
    </source>
</evidence>
<feature type="region of interest" description="Disordered" evidence="1">
    <location>
        <begin position="506"/>
        <end position="623"/>
    </location>
</feature>
<feature type="compositionally biased region" description="Basic and acidic residues" evidence="1">
    <location>
        <begin position="596"/>
        <end position="614"/>
    </location>
</feature>
<dbReference type="GO" id="GO:0033553">
    <property type="term" value="C:rDNA heterochromatin"/>
    <property type="evidence" value="ECO:0007669"/>
    <property type="project" value="TreeGrafter"/>
</dbReference>
<comment type="caution">
    <text evidence="4">The sequence shown here is derived from an EMBL/GenBank/DDBJ whole genome shotgun (WGS) entry which is preliminary data.</text>
</comment>
<dbReference type="AlphaFoldDB" id="A0AAN8NL38"/>
<dbReference type="GO" id="GO:0030466">
    <property type="term" value="P:silent mating-type cassette heterochromatin formation"/>
    <property type="evidence" value="ECO:0007669"/>
    <property type="project" value="TreeGrafter"/>
</dbReference>
<feature type="domain" description="Cryptic loci regulator 2 C-terminal" evidence="2">
    <location>
        <begin position="309"/>
        <end position="410"/>
    </location>
</feature>
<reference evidence="4 5" key="1">
    <citation type="submission" date="2019-10" db="EMBL/GenBank/DDBJ databases">
        <authorList>
            <person name="Palmer J.M."/>
        </authorList>
    </citation>
    <scope>NUCLEOTIDE SEQUENCE [LARGE SCALE GENOMIC DNA]</scope>
    <source>
        <strain evidence="4 5">TWF506</strain>
    </source>
</reference>
<feature type="compositionally biased region" description="Basic residues" evidence="1">
    <location>
        <begin position="523"/>
        <end position="540"/>
    </location>
</feature>
<dbReference type="InterPro" id="IPR018839">
    <property type="entry name" value="Tscrpt-silencing_Clr2_C"/>
</dbReference>
<dbReference type="Pfam" id="PF10383">
    <property type="entry name" value="Clr2"/>
    <property type="match status" value="1"/>
</dbReference>
<dbReference type="GO" id="GO:0070824">
    <property type="term" value="C:SHREC complex"/>
    <property type="evidence" value="ECO:0007669"/>
    <property type="project" value="InterPro"/>
</dbReference>
<feature type="region of interest" description="Disordered" evidence="1">
    <location>
        <begin position="1"/>
        <end position="32"/>
    </location>
</feature>
<name>A0AAN8NL38_9PEZI</name>
<evidence type="ECO:0000259" key="3">
    <source>
        <dbReference type="Pfam" id="PF16761"/>
    </source>
</evidence>
<evidence type="ECO:0000259" key="2">
    <source>
        <dbReference type="Pfam" id="PF10383"/>
    </source>
</evidence>
<evidence type="ECO:0000256" key="1">
    <source>
        <dbReference type="SAM" id="MobiDB-lite"/>
    </source>
</evidence>
<feature type="compositionally biased region" description="Low complexity" evidence="1">
    <location>
        <begin position="541"/>
        <end position="578"/>
    </location>
</feature>
<dbReference type="InterPro" id="IPR031915">
    <property type="entry name" value="Clr2_N"/>
</dbReference>
<keyword evidence="5" id="KW-1185">Reference proteome</keyword>
<gene>
    <name evidence="4" type="ORF">TWF506_007910</name>
</gene>
<dbReference type="Proteomes" id="UP001307849">
    <property type="component" value="Unassembled WGS sequence"/>
</dbReference>
<dbReference type="PANTHER" id="PTHR38046:SF1">
    <property type="entry name" value="CRYPTIC LOCI REGULATOR 2"/>
    <property type="match status" value="1"/>
</dbReference>
<dbReference type="EMBL" id="JAVHJM010000004">
    <property type="protein sequence ID" value="KAK6515581.1"/>
    <property type="molecule type" value="Genomic_DNA"/>
</dbReference>
<organism evidence="4 5">
    <name type="scientific">Arthrobotrys conoides</name>
    <dbReference type="NCBI Taxonomy" id="74498"/>
    <lineage>
        <taxon>Eukaryota</taxon>
        <taxon>Fungi</taxon>
        <taxon>Dikarya</taxon>
        <taxon>Ascomycota</taxon>
        <taxon>Pezizomycotina</taxon>
        <taxon>Orbiliomycetes</taxon>
        <taxon>Orbiliales</taxon>
        <taxon>Orbiliaceae</taxon>
        <taxon>Arthrobotrys</taxon>
    </lineage>
</organism>
<sequence length="623" mass="70119">MAKDTETPKWRILVSSGQSDGNTSARPDPQQLKPGAAVGHLVEVSHNMILDVLWRQMLGTLYMEKVCPEEHAKHQWWVLEALPANYQLYTHRKPNPEKLTAKQLASTGLFFGLRVGNYNLAFQSPQDFLPHLIWLESDKSKPCTCRHCSKPPGPALINGQLPYPILLKLMQADSNPASGLYRPGEMVWANPHDTYPVISIVASRVLAEGAEATYQLVPLKSPRIINRPPFTLPESRLRPWLSYTPPDPLQPSISQRKYQVKWAEINWQEWNRQDAELHDASIIASIRIACNIGITTCATETGEIIIPCLWLGAEKIWRNEEVRVMTPEIEGQKGMDVLVIKDITRDGNNGLFFQGNVYCKVLHPLQPQQFPDPPPTPRMQQDAASIGCRWYLKYQNVQINAMEIKGRWYPSSVLRPIINPTAEPPDNTYYDVSVLLNNNTDIPNHSGGWRVSSNREEHVLGVGHLPNNQPAGWINIDDWKRLYVDDAKQWSLATAPVQPVPVQPVQPVQHAPTVPNVVETTKPAKKAATTRKTTTKRVSTKTKQATQVVEEPQSEPKQQQSPAPTQATAQTQGSTAPSEQEANRQQAETYDDNHEDDFLRQIEQDGADFEKAVQEGDPWAFYG</sequence>
<dbReference type="GO" id="GO:0031934">
    <property type="term" value="C:mating-type region heterochromatin"/>
    <property type="evidence" value="ECO:0007669"/>
    <property type="project" value="TreeGrafter"/>
</dbReference>
<dbReference type="InterPro" id="IPR038986">
    <property type="entry name" value="Clr2"/>
</dbReference>
<proteinExistence type="predicted"/>
<dbReference type="Pfam" id="PF16761">
    <property type="entry name" value="Clr2_transil"/>
    <property type="match status" value="1"/>
</dbReference>
<evidence type="ECO:0008006" key="6">
    <source>
        <dbReference type="Google" id="ProtNLM"/>
    </source>
</evidence>
<accession>A0AAN8NL38</accession>
<dbReference type="PANTHER" id="PTHR38046">
    <property type="entry name" value="CRYPTIC LOCI REGULATOR 2"/>
    <property type="match status" value="1"/>
</dbReference>
<evidence type="ECO:0000313" key="5">
    <source>
        <dbReference type="Proteomes" id="UP001307849"/>
    </source>
</evidence>
<feature type="domain" description="Cryptic loci regulator 2 N-terminal" evidence="3">
    <location>
        <begin position="77"/>
        <end position="148"/>
    </location>
</feature>
<protein>
    <recommendedName>
        <fullName evidence="6">Cryptic loci regulator 2 N-terminal domain-containing protein</fullName>
    </recommendedName>
</protein>